<evidence type="ECO:0000313" key="10">
    <source>
        <dbReference type="EMBL" id="RDE71384.1"/>
    </source>
</evidence>
<feature type="transmembrane region" description="Helical" evidence="7">
    <location>
        <begin position="421"/>
        <end position="438"/>
    </location>
</feature>
<keyword evidence="4 7" id="KW-1133">Transmembrane helix</keyword>
<feature type="transmembrane region" description="Helical" evidence="7">
    <location>
        <begin position="21"/>
        <end position="38"/>
    </location>
</feature>
<dbReference type="STRING" id="1035839.GCA_000238795_00871"/>
<feature type="transmembrane region" description="Helical" evidence="7">
    <location>
        <begin position="610"/>
        <end position="634"/>
    </location>
</feature>
<keyword evidence="3 7" id="KW-0812">Transmembrane</keyword>
<reference evidence="10 11" key="1">
    <citation type="submission" date="2018-05" db="EMBL/GenBank/DDBJ databases">
        <title>Draft Genome Sequences for a Diverse set of 7 Haemophilus Species.</title>
        <authorList>
            <person name="Nichols M."/>
            <person name="Topaz N."/>
            <person name="Wang X."/>
            <person name="Wang X."/>
            <person name="Boxrud D."/>
        </authorList>
    </citation>
    <scope>NUCLEOTIDE SEQUENCE [LARGE SCALE GENOMIC DNA]</scope>
    <source>
        <strain evidence="10 11">C2002001239</strain>
    </source>
</reference>
<evidence type="ECO:0000313" key="11">
    <source>
        <dbReference type="Proteomes" id="UP000253872"/>
    </source>
</evidence>
<feature type="transmembrane region" description="Helical" evidence="7">
    <location>
        <begin position="139"/>
        <end position="163"/>
    </location>
</feature>
<dbReference type="AlphaFoldDB" id="A0A369YED3"/>
<comment type="subcellular location">
    <subcellularLocation>
        <location evidence="1">Cell membrane</location>
        <topology evidence="1">Multi-pass membrane protein</topology>
    </subcellularLocation>
</comment>
<dbReference type="NCBIfam" id="TIGR01666">
    <property type="entry name" value="YCCS"/>
    <property type="match status" value="1"/>
</dbReference>
<keyword evidence="2" id="KW-1003">Cell membrane</keyword>
<proteinExistence type="inferred from homology"/>
<evidence type="ECO:0000256" key="1">
    <source>
        <dbReference type="ARBA" id="ARBA00004651"/>
    </source>
</evidence>
<feature type="transmembrane region" description="Helical" evidence="7">
    <location>
        <begin position="491"/>
        <end position="509"/>
    </location>
</feature>
<dbReference type="Proteomes" id="UP000253872">
    <property type="component" value="Unassembled WGS sequence"/>
</dbReference>
<comment type="caution">
    <text evidence="10">The sequence shown here is derived from an EMBL/GenBank/DDBJ whole genome shotgun (WGS) entry which is preliminary data.</text>
</comment>
<evidence type="ECO:0000256" key="3">
    <source>
        <dbReference type="ARBA" id="ARBA00022692"/>
    </source>
</evidence>
<feature type="transmembrane region" description="Helical" evidence="7">
    <location>
        <begin position="447"/>
        <end position="465"/>
    </location>
</feature>
<protein>
    <submittedName>
        <fullName evidence="10">TIGR01666 family membrane protein</fullName>
    </submittedName>
</protein>
<dbReference type="PANTHER" id="PTHR30509">
    <property type="entry name" value="P-HYDROXYBENZOIC ACID EFFLUX PUMP SUBUNIT-RELATED"/>
    <property type="match status" value="1"/>
</dbReference>
<feature type="domain" description="Integral membrane bound transporter" evidence="9">
    <location>
        <begin position="409"/>
        <end position="533"/>
    </location>
</feature>
<evidence type="ECO:0000256" key="6">
    <source>
        <dbReference type="ARBA" id="ARBA00043993"/>
    </source>
</evidence>
<organism evidence="10 11">
    <name type="scientific">Haemophilus sputorum</name>
    <dbReference type="NCBI Taxonomy" id="1078480"/>
    <lineage>
        <taxon>Bacteria</taxon>
        <taxon>Pseudomonadati</taxon>
        <taxon>Pseudomonadota</taxon>
        <taxon>Gammaproteobacteria</taxon>
        <taxon>Pasteurellales</taxon>
        <taxon>Pasteurellaceae</taxon>
        <taxon>Haemophilus</taxon>
    </lineage>
</organism>
<accession>A0A369YED3</accession>
<dbReference type="InterPro" id="IPR010019">
    <property type="entry name" value="Integral_membrane_YccS"/>
</dbReference>
<evidence type="ECO:0000259" key="9">
    <source>
        <dbReference type="Pfam" id="PF13515"/>
    </source>
</evidence>
<feature type="domain" description="Integral membrane protein YccS N-terminal" evidence="8">
    <location>
        <begin position="68"/>
        <end position="344"/>
    </location>
</feature>
<evidence type="ECO:0000256" key="4">
    <source>
        <dbReference type="ARBA" id="ARBA00022989"/>
    </source>
</evidence>
<feature type="transmembrane region" description="Helical" evidence="7">
    <location>
        <begin position="93"/>
        <end position="110"/>
    </location>
</feature>
<dbReference type="PANTHER" id="PTHR30509:SF8">
    <property type="entry name" value="INNER MEMBRANE PROTEIN YCCS"/>
    <property type="match status" value="1"/>
</dbReference>
<dbReference type="Pfam" id="PF12805">
    <property type="entry name" value="FUSC-like"/>
    <property type="match status" value="1"/>
</dbReference>
<dbReference type="InterPro" id="IPR032692">
    <property type="entry name" value="YccS_N"/>
</dbReference>
<feature type="transmembrane region" description="Helical" evidence="7">
    <location>
        <begin position="117"/>
        <end position="133"/>
    </location>
</feature>
<dbReference type="RefSeq" id="WP_111403240.1">
    <property type="nucleotide sequence ID" value="NZ_QEPN01000005.1"/>
</dbReference>
<name>A0A369YED3_9PAST</name>
<dbReference type="GO" id="GO:0005886">
    <property type="term" value="C:plasma membrane"/>
    <property type="evidence" value="ECO:0007669"/>
    <property type="project" value="UniProtKB-SubCell"/>
</dbReference>
<evidence type="ECO:0000259" key="8">
    <source>
        <dbReference type="Pfam" id="PF12805"/>
    </source>
</evidence>
<evidence type="ECO:0000256" key="7">
    <source>
        <dbReference type="SAM" id="Phobius"/>
    </source>
</evidence>
<sequence>MNRLLKKIQTDWLSDGIIKTLPIFISTNLVAVIIWTLQISHHSMPLVLGIIAGGLVDLDNSLSGRFKNLILTLIAFATSCWGATLALSYGWLFIPFATICAFGLVMLGALGQRYNTIAFGTLAVAVYTSLTYSENSSSILNMAMILTGTLLYGLMAMLVHIIFPNRTVQENLARSYEALSAYLQAKSAYFDPDDDDLAQKQMLLAQANTQVVNAFDQTRLSLFYRLQRHTRQKRTQRMLRYYFTAQDILERASSSHYQYYELFLALNNSDLMFRFQRVLELEAAACLHIAYALRHGEIYQHGIRVEKALQGLFNSLNYHQEQGLKNIHRWFSIAENLRNIEGQLNQIESGEDEEQAVEIRKNLTKSNRLVGEPVSGFRNMIRAVWAQCTLSSQLFRHAIRIAFVVGVCGSLVPLFQLDTKGYWILLTAIFVCQPNYSATKKRLIQRVVGTILGVLVGMLVREYYITSTLEAKLGLIVISGSLYTFFRFRNYGFSTFYITILVLVSLDITGIGANEGILPRVLDTLVGTAIAWFAVSFIYPDWKYLNLHENLKNTLKASGHYLRHIMAQLQFGYNDNLPYRIARRDVQNYISALSGAISNMHSEPKKYQDALSFAPTLLGVTYTLLSYISALAAYRIAQASLDRQLDFSALFYTQGREVANWIERIAEGKTTSAKMDDQLAMIAQELNHFEQTHQQKSDASALVLIQQLRLIVELLPQLQTLVAKEKRYHQQEEIENKAD</sequence>
<evidence type="ECO:0000256" key="2">
    <source>
        <dbReference type="ARBA" id="ARBA00022475"/>
    </source>
</evidence>
<gene>
    <name evidence="10" type="primary">yccS</name>
    <name evidence="10" type="ORF">DPV93_07130</name>
</gene>
<dbReference type="InterPro" id="IPR010020">
    <property type="entry name" value="Integral_membrane_YCCS_YHJK"/>
</dbReference>
<dbReference type="EMBL" id="QEPN01000005">
    <property type="protein sequence ID" value="RDE71384.1"/>
    <property type="molecule type" value="Genomic_DNA"/>
</dbReference>
<dbReference type="InterPro" id="IPR049453">
    <property type="entry name" value="Memb_transporter_dom"/>
</dbReference>
<keyword evidence="5 7" id="KW-0472">Membrane</keyword>
<evidence type="ECO:0000256" key="5">
    <source>
        <dbReference type="ARBA" id="ARBA00023136"/>
    </source>
</evidence>
<dbReference type="Pfam" id="PF13515">
    <property type="entry name" value="FUSC_2"/>
    <property type="match status" value="1"/>
</dbReference>
<comment type="similarity">
    <text evidence="6">Belongs to the YccS/YhfK family.</text>
</comment>
<feature type="transmembrane region" description="Helical" evidence="7">
    <location>
        <begin position="521"/>
        <end position="539"/>
    </location>
</feature>
<feature type="transmembrane region" description="Helical" evidence="7">
    <location>
        <begin position="398"/>
        <end position="415"/>
    </location>
</feature>
<dbReference type="NCBIfam" id="TIGR01667">
    <property type="entry name" value="YCCS_YHFK"/>
    <property type="match status" value="1"/>
</dbReference>